<gene>
    <name evidence="1" type="ORF">SAMN02927897_04589</name>
</gene>
<dbReference type="Proteomes" id="UP000183569">
    <property type="component" value="Unassembled WGS sequence"/>
</dbReference>
<dbReference type="AlphaFoldDB" id="A0A1G4ZD61"/>
<proteinExistence type="predicted"/>
<organism evidence="1 2">
    <name type="scientific">Kosakonia sacchari</name>
    <dbReference type="NCBI Taxonomy" id="1158459"/>
    <lineage>
        <taxon>Bacteria</taxon>
        <taxon>Pseudomonadati</taxon>
        <taxon>Pseudomonadota</taxon>
        <taxon>Gammaproteobacteria</taxon>
        <taxon>Enterobacterales</taxon>
        <taxon>Enterobacteriaceae</taxon>
        <taxon>Kosakonia</taxon>
    </lineage>
</organism>
<dbReference type="EMBL" id="FMUI01000024">
    <property type="protein sequence ID" value="SCX63590.1"/>
    <property type="molecule type" value="Genomic_DNA"/>
</dbReference>
<accession>A0A1G4ZD61</accession>
<evidence type="ECO:0000313" key="2">
    <source>
        <dbReference type="Proteomes" id="UP000183569"/>
    </source>
</evidence>
<name>A0A1G4ZD61_9ENTR</name>
<reference evidence="1 2" key="1">
    <citation type="submission" date="2016-10" db="EMBL/GenBank/DDBJ databases">
        <authorList>
            <person name="Varghese N."/>
            <person name="Submissions S."/>
        </authorList>
    </citation>
    <scope>NUCLEOTIDE SEQUENCE [LARGE SCALE GENOMIC DNA]</scope>
    <source>
        <strain evidence="1 2">CGMCC 1.12102</strain>
    </source>
</reference>
<comment type="caution">
    <text evidence="1">The sequence shown here is derived from an EMBL/GenBank/DDBJ whole genome shotgun (WGS) entry which is preliminary data.</text>
</comment>
<sequence length="53" mass="6206">MYSFLICALGDLLPVDYQMPMLVLHLSAIRSKKTYLYPDLQLRARSGRYRQLS</sequence>
<protein>
    <submittedName>
        <fullName evidence="1">Uncharacterized protein</fullName>
    </submittedName>
</protein>
<evidence type="ECO:0000313" key="1">
    <source>
        <dbReference type="EMBL" id="SCX63590.1"/>
    </source>
</evidence>